<feature type="transmembrane region" description="Helical" evidence="6">
    <location>
        <begin position="230"/>
        <end position="249"/>
    </location>
</feature>
<feature type="transmembrane region" description="Helical" evidence="6">
    <location>
        <begin position="453"/>
        <end position="476"/>
    </location>
</feature>
<feature type="transmembrane region" description="Helical" evidence="6">
    <location>
        <begin position="255"/>
        <end position="275"/>
    </location>
</feature>
<comment type="caution">
    <text evidence="8">The sequence shown here is derived from an EMBL/GenBank/DDBJ whole genome shotgun (WGS) entry which is preliminary data.</text>
</comment>
<comment type="similarity">
    <text evidence="2">Belongs to the drug/metabolite transporter (DMT) superfamily. Plant drug/metabolite exporter (P-DME) (TC 2.A.7.4) family.</text>
</comment>
<dbReference type="EMBL" id="PYDT01000009">
    <property type="protein sequence ID" value="THU49313.1"/>
    <property type="molecule type" value="Genomic_DNA"/>
</dbReference>
<dbReference type="AlphaFoldDB" id="A0A4S8ILG2"/>
<accession>A0A4S8ILG2</accession>
<dbReference type="STRING" id="52838.A0A4S8ILG2"/>
<comment type="subcellular location">
    <subcellularLocation>
        <location evidence="1">Membrane</location>
        <topology evidence="1">Multi-pass membrane protein</topology>
    </subcellularLocation>
</comment>
<dbReference type="Pfam" id="PF00892">
    <property type="entry name" value="EamA"/>
    <property type="match status" value="3"/>
</dbReference>
<evidence type="ECO:0000256" key="3">
    <source>
        <dbReference type="ARBA" id="ARBA00022692"/>
    </source>
</evidence>
<feature type="transmembrane region" description="Helical" evidence="6">
    <location>
        <begin position="6"/>
        <end position="23"/>
    </location>
</feature>
<keyword evidence="5 6" id="KW-0472">Membrane</keyword>
<dbReference type="SUPFAM" id="SSF103481">
    <property type="entry name" value="Multidrug resistance efflux transporter EmrE"/>
    <property type="match status" value="3"/>
</dbReference>
<sequence>MAANKPYVAAVLIQLAYAGFYVISKAAFDKGMSTYVFIFYRQAAASVLLAPIAVIFERKSSHPLTFKISLKLFLLALLGITWSLNMYNIGLKYTSASVASAATNSIPVFTFFLAVLLSASNQDQALAHSKATWIKGSFFMIIANLTWSLWLVLQGIVLKEYPSKLLFTTLQSLFSTFQSLFVAMAFERDSSKWKLHLDMGLLAILYCGLVITGVSFYLQSWCIEKKGPVFAAIFTPLALVFTMLCSTIFLGEMIYLGSIIGGILMVGGLYSVLWGKSKETMPCEVSKKHYPILSQNYGGLLLFTVCLVQSPCMNSFLQSCPMQHYGVLLVQSPCMLNAECKLKRVVSSLYLRNTLIASWPPMAAHKPYVAAVLLQLMSTGYFVISKAAFDKGLSTFVFIFYRHAAASLLLAPLAVIFERCIVLLPPSLFLLLAVAAVSHQLGSPDLRRRSPPLTVMTALKLFMHAMLGITFSLNLYNVGVKYTSASVASATTNSVPGILMRAYPSKLLFTTLECLFATLQSIFVAMALERDTSKWKLQLDVGLLAILYCGFVVTGVAFYIQTWCVEKKGPVFLAVFTPLSLVFTIICSSIFLGEMISLGSILGGLLMVGGLYCVLWGKNKQSVTCEASVEDGNSHAEKEATRIEPL</sequence>
<dbReference type="Proteomes" id="UP000317650">
    <property type="component" value="Chromosome 6"/>
</dbReference>
<keyword evidence="9" id="KW-1185">Reference proteome</keyword>
<evidence type="ECO:0000313" key="9">
    <source>
        <dbReference type="Proteomes" id="UP000317650"/>
    </source>
</evidence>
<keyword evidence="3 6" id="KW-0812">Transmembrane</keyword>
<feature type="transmembrane region" description="Helical" evidence="6">
    <location>
        <begin position="132"/>
        <end position="153"/>
    </location>
</feature>
<keyword evidence="4 6" id="KW-1133">Transmembrane helix</keyword>
<feature type="domain" description="EamA" evidence="7">
    <location>
        <begin position="7"/>
        <end position="117"/>
    </location>
</feature>
<evidence type="ECO:0000256" key="2">
    <source>
        <dbReference type="ARBA" id="ARBA00007635"/>
    </source>
</evidence>
<feature type="transmembrane region" description="Helical" evidence="6">
    <location>
        <begin position="572"/>
        <end position="592"/>
    </location>
</feature>
<feature type="transmembrane region" description="Helical" evidence="6">
    <location>
        <begin position="507"/>
        <end position="528"/>
    </location>
</feature>
<dbReference type="GO" id="GO:0016020">
    <property type="term" value="C:membrane"/>
    <property type="evidence" value="ECO:0007669"/>
    <property type="project" value="UniProtKB-SubCell"/>
</dbReference>
<feature type="domain" description="EamA" evidence="7">
    <location>
        <begin position="499"/>
        <end position="615"/>
    </location>
</feature>
<dbReference type="GO" id="GO:0022857">
    <property type="term" value="F:transmembrane transporter activity"/>
    <property type="evidence" value="ECO:0007669"/>
    <property type="project" value="InterPro"/>
</dbReference>
<name>A0A4S8ILG2_MUSBA</name>
<evidence type="ECO:0000256" key="6">
    <source>
        <dbReference type="SAM" id="Phobius"/>
    </source>
</evidence>
<feature type="transmembrane region" description="Helical" evidence="6">
    <location>
        <begin position="423"/>
        <end position="441"/>
    </location>
</feature>
<dbReference type="PANTHER" id="PTHR31218">
    <property type="entry name" value="WAT1-RELATED PROTEIN"/>
    <property type="match status" value="1"/>
</dbReference>
<protein>
    <recommendedName>
        <fullName evidence="7">EamA domain-containing protein</fullName>
    </recommendedName>
</protein>
<gene>
    <name evidence="8" type="ORF">C4D60_Mb06t08260</name>
</gene>
<feature type="transmembrane region" description="Helical" evidence="6">
    <location>
        <begin position="368"/>
        <end position="384"/>
    </location>
</feature>
<evidence type="ECO:0000259" key="7">
    <source>
        <dbReference type="Pfam" id="PF00892"/>
    </source>
</evidence>
<evidence type="ECO:0000256" key="5">
    <source>
        <dbReference type="ARBA" id="ARBA00023136"/>
    </source>
</evidence>
<evidence type="ECO:0000256" key="4">
    <source>
        <dbReference type="ARBA" id="ARBA00022989"/>
    </source>
</evidence>
<feature type="transmembrane region" description="Helical" evidence="6">
    <location>
        <begin position="198"/>
        <end position="218"/>
    </location>
</feature>
<feature type="transmembrane region" description="Helical" evidence="6">
    <location>
        <begin position="396"/>
        <end position="417"/>
    </location>
</feature>
<feature type="transmembrane region" description="Helical" evidence="6">
    <location>
        <begin position="35"/>
        <end position="56"/>
    </location>
</feature>
<feature type="transmembrane region" description="Helical" evidence="6">
    <location>
        <begin position="68"/>
        <end position="87"/>
    </location>
</feature>
<evidence type="ECO:0000256" key="1">
    <source>
        <dbReference type="ARBA" id="ARBA00004141"/>
    </source>
</evidence>
<feature type="domain" description="EamA" evidence="7">
    <location>
        <begin position="135"/>
        <end position="273"/>
    </location>
</feature>
<evidence type="ECO:0000313" key="8">
    <source>
        <dbReference type="EMBL" id="THU49313.1"/>
    </source>
</evidence>
<dbReference type="InterPro" id="IPR030184">
    <property type="entry name" value="WAT1-related"/>
</dbReference>
<dbReference type="InterPro" id="IPR000620">
    <property type="entry name" value="EamA_dom"/>
</dbReference>
<reference evidence="8 9" key="1">
    <citation type="journal article" date="2019" name="Nat. Plants">
        <title>Genome sequencing of Musa balbisiana reveals subgenome evolution and function divergence in polyploid bananas.</title>
        <authorList>
            <person name="Yao X."/>
        </authorList>
    </citation>
    <scope>NUCLEOTIDE SEQUENCE [LARGE SCALE GENOMIC DNA]</scope>
    <source>
        <strain evidence="9">cv. DH-PKW</strain>
        <tissue evidence="8">Leaves</tissue>
    </source>
</reference>
<organism evidence="8 9">
    <name type="scientific">Musa balbisiana</name>
    <name type="common">Banana</name>
    <dbReference type="NCBI Taxonomy" id="52838"/>
    <lineage>
        <taxon>Eukaryota</taxon>
        <taxon>Viridiplantae</taxon>
        <taxon>Streptophyta</taxon>
        <taxon>Embryophyta</taxon>
        <taxon>Tracheophyta</taxon>
        <taxon>Spermatophyta</taxon>
        <taxon>Magnoliopsida</taxon>
        <taxon>Liliopsida</taxon>
        <taxon>Zingiberales</taxon>
        <taxon>Musaceae</taxon>
        <taxon>Musa</taxon>
    </lineage>
</organism>
<feature type="transmembrane region" description="Helical" evidence="6">
    <location>
        <begin position="598"/>
        <end position="617"/>
    </location>
</feature>
<feature type="transmembrane region" description="Helical" evidence="6">
    <location>
        <begin position="99"/>
        <end position="120"/>
    </location>
</feature>
<feature type="transmembrane region" description="Helical" evidence="6">
    <location>
        <begin position="540"/>
        <end position="560"/>
    </location>
</feature>
<dbReference type="InterPro" id="IPR037185">
    <property type="entry name" value="EmrE-like"/>
</dbReference>
<proteinExistence type="inferred from homology"/>